<comment type="caution">
    <text evidence="3">The sequence shown here is derived from an EMBL/GenBank/DDBJ whole genome shotgun (WGS) entry which is preliminary data.</text>
</comment>
<dbReference type="Proteomes" id="UP000823388">
    <property type="component" value="Chromosome 1N"/>
</dbReference>
<feature type="compositionally biased region" description="Low complexity" evidence="1">
    <location>
        <begin position="1"/>
        <end position="12"/>
    </location>
</feature>
<dbReference type="Pfam" id="PF00646">
    <property type="entry name" value="F-box"/>
    <property type="match status" value="1"/>
</dbReference>
<feature type="region of interest" description="Disordered" evidence="1">
    <location>
        <begin position="1"/>
        <end position="30"/>
    </location>
</feature>
<dbReference type="PANTHER" id="PTHR32141">
    <property type="match status" value="1"/>
</dbReference>
<dbReference type="SUPFAM" id="SSF52047">
    <property type="entry name" value="RNI-like"/>
    <property type="match status" value="1"/>
</dbReference>
<dbReference type="SMART" id="SM00256">
    <property type="entry name" value="FBOX"/>
    <property type="match status" value="1"/>
</dbReference>
<evidence type="ECO:0000313" key="4">
    <source>
        <dbReference type="Proteomes" id="UP000823388"/>
    </source>
</evidence>
<dbReference type="InterPro" id="IPR001810">
    <property type="entry name" value="F-box_dom"/>
</dbReference>
<dbReference type="PANTHER" id="PTHR32141:SF105">
    <property type="entry name" value="OS02G0178200 PROTEIN"/>
    <property type="match status" value="1"/>
</dbReference>
<dbReference type="PROSITE" id="PS50181">
    <property type="entry name" value="FBOX"/>
    <property type="match status" value="1"/>
</dbReference>
<name>A0A8T0WP16_PANVG</name>
<dbReference type="InterPro" id="IPR006566">
    <property type="entry name" value="FBD"/>
</dbReference>
<proteinExistence type="predicted"/>
<dbReference type="InterPro" id="IPR055411">
    <property type="entry name" value="LRR_FXL15/At3g58940/PEG3-like"/>
</dbReference>
<evidence type="ECO:0000259" key="2">
    <source>
        <dbReference type="PROSITE" id="PS50181"/>
    </source>
</evidence>
<dbReference type="Pfam" id="PF08387">
    <property type="entry name" value="FBD"/>
    <property type="match status" value="1"/>
</dbReference>
<keyword evidence="4" id="KW-1185">Reference proteome</keyword>
<dbReference type="OrthoDB" id="670520at2759"/>
<feature type="domain" description="F-box" evidence="2">
    <location>
        <begin position="108"/>
        <end position="160"/>
    </location>
</feature>
<dbReference type="AlphaFoldDB" id="A0A8T0WP16"/>
<evidence type="ECO:0000313" key="3">
    <source>
        <dbReference type="EMBL" id="KAG2649035.1"/>
    </source>
</evidence>
<dbReference type="EMBL" id="CM029038">
    <property type="protein sequence ID" value="KAG2649035.1"/>
    <property type="molecule type" value="Genomic_DNA"/>
</dbReference>
<protein>
    <recommendedName>
        <fullName evidence="2">F-box domain-containing protein</fullName>
    </recommendedName>
</protein>
<reference evidence="3" key="1">
    <citation type="submission" date="2020-05" db="EMBL/GenBank/DDBJ databases">
        <title>WGS assembly of Panicum virgatum.</title>
        <authorList>
            <person name="Lovell J.T."/>
            <person name="Jenkins J."/>
            <person name="Shu S."/>
            <person name="Juenger T.E."/>
            <person name="Schmutz J."/>
        </authorList>
    </citation>
    <scope>NUCLEOTIDE SEQUENCE</scope>
    <source>
        <strain evidence="3">AP13</strain>
    </source>
</reference>
<gene>
    <name evidence="3" type="ORF">PVAP13_1NG082201</name>
</gene>
<dbReference type="InterPro" id="IPR055302">
    <property type="entry name" value="F-box_dom-containing"/>
</dbReference>
<accession>A0A8T0WP16</accession>
<dbReference type="SUPFAM" id="SSF81383">
    <property type="entry name" value="F-box domain"/>
    <property type="match status" value="1"/>
</dbReference>
<dbReference type="CDD" id="cd22160">
    <property type="entry name" value="F-box_AtFBL13-like"/>
    <property type="match status" value="1"/>
</dbReference>
<dbReference type="Gene3D" id="1.20.1280.50">
    <property type="match status" value="1"/>
</dbReference>
<dbReference type="InterPro" id="IPR036047">
    <property type="entry name" value="F-box-like_dom_sf"/>
</dbReference>
<dbReference type="Pfam" id="PF24758">
    <property type="entry name" value="LRR_At5g56370"/>
    <property type="match status" value="1"/>
</dbReference>
<dbReference type="InterPro" id="IPR053781">
    <property type="entry name" value="F-box_AtFBL13-like"/>
</dbReference>
<organism evidence="3 4">
    <name type="scientific">Panicum virgatum</name>
    <name type="common">Blackwell switchgrass</name>
    <dbReference type="NCBI Taxonomy" id="38727"/>
    <lineage>
        <taxon>Eukaryota</taxon>
        <taxon>Viridiplantae</taxon>
        <taxon>Streptophyta</taxon>
        <taxon>Embryophyta</taxon>
        <taxon>Tracheophyta</taxon>
        <taxon>Spermatophyta</taxon>
        <taxon>Magnoliopsida</taxon>
        <taxon>Liliopsida</taxon>
        <taxon>Poales</taxon>
        <taxon>Poaceae</taxon>
        <taxon>PACMAD clade</taxon>
        <taxon>Panicoideae</taxon>
        <taxon>Panicodae</taxon>
        <taxon>Paniceae</taxon>
        <taxon>Panicinae</taxon>
        <taxon>Panicum</taxon>
        <taxon>Panicum sect. Hiantes</taxon>
    </lineage>
</organism>
<sequence>MARRPPATATPLNPCPPPNPTPASASPRGGGMAATIPAAFFWPPPGNYLSTVDTTPVPMRHGLDPGTLNGYGDMVLGFVYAYVPPPPVSTAATLSAAAAATTEDGEGIDRISGLPDDLLRRILSRLPAKDGARTAALSTRWRGLWRSAPLVLVDTHFLPRGGAEGRPPSPGAVSRAVRRAVSAALRAHPGPFPFVSLSCGFMEAVDRDRAVLACWFQLLATKGVEELVFVNRPLPLQGLRLPAALFSCASLRRLYLGAWRFVDTATLPRGASFPRLHELVLGAVALEDRDLDFLLAASPVLEILAIVGSVLKLNARLASHSLRCAQFCLALLEEVAVVDAPSLERFFIWRCMKQRHGARVKIGHAPRLSMLGYLEPGVHVLEIGNTVIKSGTMPSPKTTVPSVQMLALHLHFRMRNEVKMLPAFLRCFPNVETLCIQSEETREPTGELNLKFWQETSPIKCVQTQLKRLVFREFHGEEGEFAFLMFIAENARLLEEMLLVMELRRPSAPEELFARMKALETTTWASGSNKVGYMLSLPGVGGGSAWSLKAGSDFKHNDPFLCLFKMQMQ</sequence>
<evidence type="ECO:0000256" key="1">
    <source>
        <dbReference type="SAM" id="MobiDB-lite"/>
    </source>
</evidence>